<protein>
    <recommendedName>
        <fullName evidence="6">Aspergillopepsin-2</fullName>
    </recommendedName>
</protein>
<proteinExistence type="predicted"/>
<feature type="chain" id="PRO_5040770482" description="Aspergillopepsin-2" evidence="3">
    <location>
        <begin position="20"/>
        <end position="275"/>
    </location>
</feature>
<evidence type="ECO:0000313" key="4">
    <source>
        <dbReference type="EMBL" id="KAJ5184046.1"/>
    </source>
</evidence>
<name>A0A9W9LZM3_9EURO</name>
<dbReference type="Proteomes" id="UP001146351">
    <property type="component" value="Unassembled WGS sequence"/>
</dbReference>
<dbReference type="Pfam" id="PF01828">
    <property type="entry name" value="Peptidase_A4"/>
    <property type="match status" value="1"/>
</dbReference>
<dbReference type="PANTHER" id="PTHR37536">
    <property type="entry name" value="PUTATIVE (AFU_ORTHOLOGUE AFUA_3G02970)-RELATED"/>
    <property type="match status" value="1"/>
</dbReference>
<evidence type="ECO:0000313" key="5">
    <source>
        <dbReference type="Proteomes" id="UP001146351"/>
    </source>
</evidence>
<dbReference type="AlphaFoldDB" id="A0A9W9LZM3"/>
<feature type="active site" description="Proton acceptor" evidence="1">
    <location>
        <position position="212"/>
    </location>
</feature>
<dbReference type="GO" id="GO:0006508">
    <property type="term" value="P:proteolysis"/>
    <property type="evidence" value="ECO:0007669"/>
    <property type="project" value="InterPro"/>
</dbReference>
<dbReference type="InterPro" id="IPR000250">
    <property type="entry name" value="Peptidase_G1"/>
</dbReference>
<dbReference type="GO" id="GO:0070007">
    <property type="term" value="F:glutamic-type endopeptidase activity"/>
    <property type="evidence" value="ECO:0007669"/>
    <property type="project" value="InterPro"/>
</dbReference>
<gene>
    <name evidence="4" type="ORF">N7492_001662</name>
</gene>
<feature type="disulfide bond" evidence="2">
    <location>
        <begin position="120"/>
        <end position="203"/>
    </location>
</feature>
<accession>A0A9W9LZM3</accession>
<reference evidence="4" key="1">
    <citation type="submission" date="2022-11" db="EMBL/GenBank/DDBJ databases">
        <authorList>
            <person name="Petersen C."/>
        </authorList>
    </citation>
    <scope>NUCLEOTIDE SEQUENCE</scope>
    <source>
        <strain evidence="4">IBT 21917</strain>
    </source>
</reference>
<reference evidence="4" key="2">
    <citation type="journal article" date="2023" name="IMA Fungus">
        <title>Comparative genomic study of the Penicillium genus elucidates a diverse pangenome and 15 lateral gene transfer events.</title>
        <authorList>
            <person name="Petersen C."/>
            <person name="Sorensen T."/>
            <person name="Nielsen M.R."/>
            <person name="Sondergaard T.E."/>
            <person name="Sorensen J.L."/>
            <person name="Fitzpatrick D.A."/>
            <person name="Frisvad J.C."/>
            <person name="Nielsen K.L."/>
        </authorList>
    </citation>
    <scope>NUCLEOTIDE SEQUENCE</scope>
    <source>
        <strain evidence="4">IBT 21917</strain>
    </source>
</reference>
<dbReference type="InterPro" id="IPR013320">
    <property type="entry name" value="ConA-like_dom_sf"/>
</dbReference>
<evidence type="ECO:0000256" key="1">
    <source>
        <dbReference type="PIRSR" id="PIRSR600250-50"/>
    </source>
</evidence>
<dbReference type="PRINTS" id="PR00977">
    <property type="entry name" value="SCYTLDPTASE"/>
</dbReference>
<organism evidence="4 5">
    <name type="scientific">Penicillium capsulatum</name>
    <dbReference type="NCBI Taxonomy" id="69766"/>
    <lineage>
        <taxon>Eukaryota</taxon>
        <taxon>Fungi</taxon>
        <taxon>Dikarya</taxon>
        <taxon>Ascomycota</taxon>
        <taxon>Pezizomycotina</taxon>
        <taxon>Eurotiomycetes</taxon>
        <taxon>Eurotiomycetidae</taxon>
        <taxon>Eurotiales</taxon>
        <taxon>Aspergillaceae</taxon>
        <taxon>Penicillium</taxon>
    </lineage>
</organism>
<keyword evidence="2" id="KW-1015">Disulfide bond</keyword>
<feature type="disulfide bond" evidence="2">
    <location>
        <begin position="108"/>
        <end position="132"/>
    </location>
</feature>
<comment type="caution">
    <text evidence="4">The sequence shown here is derived from an EMBL/GenBank/DDBJ whole genome shotgun (WGS) entry which is preliminary data.</text>
</comment>
<evidence type="ECO:0008006" key="6">
    <source>
        <dbReference type="Google" id="ProtNLM"/>
    </source>
</evidence>
<dbReference type="CDD" id="cd13426">
    <property type="entry name" value="Peptidase_G1"/>
    <property type="match status" value="1"/>
</dbReference>
<dbReference type="EMBL" id="JAPQKO010000001">
    <property type="protein sequence ID" value="KAJ5184046.1"/>
    <property type="molecule type" value="Genomic_DNA"/>
</dbReference>
<dbReference type="PANTHER" id="PTHR37536:SF3">
    <property type="entry name" value="PUTATIVE (AFU_ORTHOLOGUE AFUA_3G02970)-RELATED"/>
    <property type="match status" value="1"/>
</dbReference>
<dbReference type="OrthoDB" id="2862635at2759"/>
<dbReference type="InterPro" id="IPR038656">
    <property type="entry name" value="Peptidase_G1_sf"/>
</dbReference>
<dbReference type="SUPFAM" id="SSF49899">
    <property type="entry name" value="Concanavalin A-like lectins/glucanases"/>
    <property type="match status" value="1"/>
</dbReference>
<evidence type="ECO:0000256" key="3">
    <source>
        <dbReference type="SAM" id="SignalP"/>
    </source>
</evidence>
<dbReference type="Gene3D" id="2.60.120.700">
    <property type="entry name" value="Peptidase G1"/>
    <property type="match status" value="1"/>
</dbReference>
<keyword evidence="3" id="KW-0732">Signal</keyword>
<evidence type="ECO:0000256" key="2">
    <source>
        <dbReference type="PIRSR" id="PIRSR600250-51"/>
    </source>
</evidence>
<feature type="signal peptide" evidence="3">
    <location>
        <begin position="1"/>
        <end position="19"/>
    </location>
</feature>
<keyword evidence="5" id="KW-1185">Reference proteome</keyword>
<sequence>MKFPSFLFKAFLLVTTAIAAPLTSHRQARHEARRLAQAQGGVVTRQSRPPYQLGSTESLCLNASVHPQYSSNWAGAVLIGTGYHAVTAEFAVPSPHIPAGGSSNTLYCASAWVGIDGDTCTSAILQTGIDFCVLGSMTMHSAWYEWYPDYAHDFTGIKIAPGDVIRATVNASSLTSGTAIVENLSNGGSATHTFPGGVGGNLCEYNAEWIVEDYELNGSLVPFVDFGTVTFVAAEAATGDSIVGPSGAILIDISQKGQVLTSSSVGDNSVTVQHV</sequence>